<feature type="transmembrane region" description="Helical" evidence="1">
    <location>
        <begin position="76"/>
        <end position="94"/>
    </location>
</feature>
<feature type="transmembrane region" description="Helical" evidence="1">
    <location>
        <begin position="115"/>
        <end position="133"/>
    </location>
</feature>
<evidence type="ECO:0000256" key="1">
    <source>
        <dbReference type="SAM" id="Phobius"/>
    </source>
</evidence>
<comment type="caution">
    <text evidence="2">The sequence shown here is derived from an EMBL/GenBank/DDBJ whole genome shotgun (WGS) entry which is preliminary data.</text>
</comment>
<proteinExistence type="predicted"/>
<dbReference type="EMBL" id="JACHKT010000002">
    <property type="protein sequence ID" value="MBB6001813.1"/>
    <property type="molecule type" value="Genomic_DNA"/>
</dbReference>
<evidence type="ECO:0000313" key="3">
    <source>
        <dbReference type="Proteomes" id="UP000524404"/>
    </source>
</evidence>
<reference evidence="2 3" key="1">
    <citation type="submission" date="2020-08" db="EMBL/GenBank/DDBJ databases">
        <title>Functional genomics of gut bacteria from endangered species of beetles.</title>
        <authorList>
            <person name="Carlos-Shanley C."/>
        </authorList>
    </citation>
    <scope>NUCLEOTIDE SEQUENCE [LARGE SCALE GENOMIC DNA]</scope>
    <source>
        <strain evidence="2 3">S00070</strain>
    </source>
</reference>
<keyword evidence="3" id="KW-1185">Reference proteome</keyword>
<name>A0A841ELA8_9BACT</name>
<protein>
    <recommendedName>
        <fullName evidence="4">Rod shape-determining protein MreD</fullName>
    </recommendedName>
</protein>
<feature type="transmembrane region" description="Helical" evidence="1">
    <location>
        <begin position="139"/>
        <end position="165"/>
    </location>
</feature>
<feature type="transmembrane region" description="Helical" evidence="1">
    <location>
        <begin position="29"/>
        <end position="47"/>
    </location>
</feature>
<dbReference type="Proteomes" id="UP000524404">
    <property type="component" value="Unassembled WGS sequence"/>
</dbReference>
<evidence type="ECO:0008006" key="4">
    <source>
        <dbReference type="Google" id="ProtNLM"/>
    </source>
</evidence>
<dbReference type="AlphaFoldDB" id="A0A841ELA8"/>
<keyword evidence="1" id="KW-1133">Transmembrane helix</keyword>
<feature type="transmembrane region" description="Helical" evidence="1">
    <location>
        <begin position="7"/>
        <end position="23"/>
    </location>
</feature>
<evidence type="ECO:0000313" key="2">
    <source>
        <dbReference type="EMBL" id="MBB6001813.1"/>
    </source>
</evidence>
<keyword evidence="1" id="KW-0812">Transmembrane</keyword>
<keyword evidence="1" id="KW-0472">Membrane</keyword>
<sequence>MTPRNIFPQILTFIFYLLLQIFFVRQLVFLNHAFCFVYVATVILLPFDISRVQLVFLGFIAGMFIDIFYNTIGANAAAMTFIAYIRTPILALLVPQRGYDERQVLSLKSMGLSWFVSYVMILTFVHHFILFSLEASDFGLILPILVKVIASTIFTTLVIVIIQFFRKD</sequence>
<gene>
    <name evidence="2" type="ORF">HNP25_000453</name>
</gene>
<accession>A0A841ELA8</accession>
<organism evidence="2 3">
    <name type="scientific">Arcicella rosea</name>
    <dbReference type="NCBI Taxonomy" id="502909"/>
    <lineage>
        <taxon>Bacteria</taxon>
        <taxon>Pseudomonadati</taxon>
        <taxon>Bacteroidota</taxon>
        <taxon>Cytophagia</taxon>
        <taxon>Cytophagales</taxon>
        <taxon>Flectobacillaceae</taxon>
        <taxon>Arcicella</taxon>
    </lineage>
</organism>
<feature type="transmembrane region" description="Helical" evidence="1">
    <location>
        <begin position="54"/>
        <end position="70"/>
    </location>
</feature>